<reference evidence="1 2" key="1">
    <citation type="submission" date="2019-02" db="EMBL/GenBank/DDBJ databases">
        <title>Genomic Encyclopedia of Type Strains, Phase IV (KMG-IV): sequencing the most valuable type-strain genomes for metagenomic binning, comparative biology and taxonomic classification.</title>
        <authorList>
            <person name="Goeker M."/>
        </authorList>
    </citation>
    <scope>NUCLEOTIDE SEQUENCE [LARGE SCALE GENOMIC DNA]</scope>
    <source>
        <strain evidence="1 2">DSM 29486</strain>
    </source>
</reference>
<gene>
    <name evidence="1" type="ORF">EV209_0505</name>
</gene>
<evidence type="ECO:0000313" key="1">
    <source>
        <dbReference type="EMBL" id="RZT02392.1"/>
    </source>
</evidence>
<protein>
    <recommendedName>
        <fullName evidence="3">Pyridoxamine 5'-phosphate oxidase</fullName>
    </recommendedName>
</protein>
<dbReference type="SUPFAM" id="SSF50475">
    <property type="entry name" value="FMN-binding split barrel"/>
    <property type="match status" value="1"/>
</dbReference>
<dbReference type="RefSeq" id="WP_130432730.1">
    <property type="nucleotide sequence ID" value="NZ_SGXF01000001.1"/>
</dbReference>
<proteinExistence type="predicted"/>
<accession>A0A4Q7PN85</accession>
<dbReference type="InterPro" id="IPR012349">
    <property type="entry name" value="Split_barrel_FMN-bd"/>
</dbReference>
<dbReference type="AlphaFoldDB" id="A0A4Q7PN85"/>
<evidence type="ECO:0008006" key="3">
    <source>
        <dbReference type="Google" id="ProtNLM"/>
    </source>
</evidence>
<sequence length="151" mass="16880">MRRKDREMDRAFAEEVADTCDFAVISMTGEDGAPYSVPVSAVRDGAALYFHSAMKGRKTDCLHHHPRVHICCVRGVRPHTCQFTTSYESAMIAGSAQEVTDLSEKRAALKLLCQRYCPGNMDAFENEFAVSSSRTAVWKIKIEEISGKCRK</sequence>
<dbReference type="InterPro" id="IPR024747">
    <property type="entry name" value="Pyridox_Oxase-rel"/>
</dbReference>
<dbReference type="PANTHER" id="PTHR34071">
    <property type="entry name" value="5-NITROIMIDAZOLE ANTIBIOTICS RESISTANCE PROTEIN, NIMA-FAMILY-RELATED PROTEIN-RELATED"/>
    <property type="match status" value="1"/>
</dbReference>
<dbReference type="OrthoDB" id="9794935at2"/>
<name>A0A4Q7PN85_9FIRM</name>
<evidence type="ECO:0000313" key="2">
    <source>
        <dbReference type="Proteomes" id="UP000292927"/>
    </source>
</evidence>
<dbReference type="EMBL" id="SGXF01000001">
    <property type="protein sequence ID" value="RZT02392.1"/>
    <property type="molecule type" value="Genomic_DNA"/>
</dbReference>
<keyword evidence="2" id="KW-1185">Reference proteome</keyword>
<dbReference type="Pfam" id="PF12900">
    <property type="entry name" value="Pyridox_ox_2"/>
    <property type="match status" value="1"/>
</dbReference>
<dbReference type="PANTHER" id="PTHR34071:SF2">
    <property type="entry name" value="FLAVIN-NUCLEOTIDE-BINDING PROTEIN"/>
    <property type="match status" value="1"/>
</dbReference>
<dbReference type="Proteomes" id="UP000292927">
    <property type="component" value="Unassembled WGS sequence"/>
</dbReference>
<comment type="caution">
    <text evidence="1">The sequence shown here is derived from an EMBL/GenBank/DDBJ whole genome shotgun (WGS) entry which is preliminary data.</text>
</comment>
<dbReference type="Gene3D" id="2.30.110.10">
    <property type="entry name" value="Electron Transport, Fmn-binding Protein, Chain A"/>
    <property type="match status" value="1"/>
</dbReference>
<organism evidence="1 2">
    <name type="scientific">Cuneatibacter caecimuris</name>
    <dbReference type="NCBI Taxonomy" id="1796618"/>
    <lineage>
        <taxon>Bacteria</taxon>
        <taxon>Bacillati</taxon>
        <taxon>Bacillota</taxon>
        <taxon>Clostridia</taxon>
        <taxon>Lachnospirales</taxon>
        <taxon>Lachnospiraceae</taxon>
        <taxon>Cuneatibacter</taxon>
    </lineage>
</organism>